<dbReference type="InterPro" id="IPR007325">
    <property type="entry name" value="KFase/CYL"/>
</dbReference>
<feature type="binding site" evidence="7">
    <location>
        <position position="55"/>
    </location>
    <ligand>
        <name>Zn(2+)</name>
        <dbReference type="ChEBI" id="CHEBI:29105"/>
        <label>1</label>
    </ligand>
</feature>
<evidence type="ECO:0000256" key="1">
    <source>
        <dbReference type="ARBA" id="ARBA00002204"/>
    </source>
</evidence>
<evidence type="ECO:0000256" key="7">
    <source>
        <dbReference type="HAMAP-Rule" id="MF_01969"/>
    </source>
</evidence>
<evidence type="ECO:0000256" key="3">
    <source>
        <dbReference type="ARBA" id="ARBA00022801"/>
    </source>
</evidence>
<organism evidence="8 9">
    <name type="scientific">Bacillus kandeliae</name>
    <dbReference type="NCBI Taxonomy" id="3129297"/>
    <lineage>
        <taxon>Bacteria</taxon>
        <taxon>Bacillati</taxon>
        <taxon>Bacillota</taxon>
        <taxon>Bacilli</taxon>
        <taxon>Bacillales</taxon>
        <taxon>Bacillaceae</taxon>
        <taxon>Bacillus</taxon>
    </lineage>
</organism>
<feature type="binding site" evidence="7">
    <location>
        <position position="160"/>
    </location>
    <ligand>
        <name>Zn(2+)</name>
        <dbReference type="ChEBI" id="CHEBI:29105"/>
        <label>2</label>
    </ligand>
</feature>
<keyword evidence="4 7" id="KW-0862">Zinc</keyword>
<protein>
    <recommendedName>
        <fullName evidence="7">Kynurenine formamidase</fullName>
        <shortName evidence="7">KFA</shortName>
        <shortName evidence="7">KFase</shortName>
        <ecNumber evidence="7">3.5.1.9</ecNumber>
    </recommendedName>
    <alternativeName>
        <fullName evidence="7">Arylformamidase</fullName>
    </alternativeName>
    <alternativeName>
        <fullName evidence="7">N-formylkynurenine formamidase</fullName>
        <shortName evidence="7">FKF</shortName>
    </alternativeName>
</protein>
<dbReference type="Pfam" id="PF04199">
    <property type="entry name" value="Cyclase"/>
    <property type="match status" value="1"/>
</dbReference>
<dbReference type="GO" id="GO:0004061">
    <property type="term" value="F:arylformamidase activity"/>
    <property type="evidence" value="ECO:0007669"/>
    <property type="project" value="UniProtKB-EC"/>
</dbReference>
<feature type="binding site" evidence="7">
    <location>
        <position position="19"/>
    </location>
    <ligand>
        <name>substrate</name>
    </ligand>
</feature>
<dbReference type="EC" id="3.5.1.9" evidence="7"/>
<comment type="similarity">
    <text evidence="7">Belongs to the Cyclase 1 superfamily. KynB family.</text>
</comment>
<comment type="pathway">
    <text evidence="7">Amino-acid degradation; L-tryptophan degradation via kynurenine pathway; L-kynurenine from L-tryptophan: step 2/2.</text>
</comment>
<comment type="function">
    <text evidence="1 7">Catalyzes the hydrolysis of N-formyl-L-kynurenine to L-kynurenine, the second step in the kynurenine pathway of tryptophan degradation.</text>
</comment>
<evidence type="ECO:0000313" key="8">
    <source>
        <dbReference type="EMBL" id="WXB93024.1"/>
    </source>
</evidence>
<evidence type="ECO:0000256" key="4">
    <source>
        <dbReference type="ARBA" id="ARBA00022833"/>
    </source>
</evidence>
<sequence length="213" mass="23755">MSTKWIDITQPFNNQIAHWPGDTPFSYEISYTKAKTGSVNIGKITTSLHTGTHVDSPFHFDDHGEQIHELDVDIFIGRALVIDVSSLEHIGPQQLEAYRLGGAERLLLRTTTRSEPTLFPGKVTPLDLALGPFLKKKGIFLLGVDVPSVDTLDSKNMEVHHSLHKNNIHILENIILDHVESGLYEMIALPLLIEGADGSPVRAVIRPIEERRM</sequence>
<name>A0ABZ2N5N4_9BACI</name>
<comment type="subunit">
    <text evidence="7">Homodimer.</text>
</comment>
<feature type="binding site" evidence="7">
    <location>
        <position position="172"/>
    </location>
    <ligand>
        <name>Zn(2+)</name>
        <dbReference type="ChEBI" id="CHEBI:29105"/>
        <label>1</label>
    </ligand>
</feature>
<feature type="active site" description="Proton donor/acceptor" evidence="7">
    <location>
        <position position="59"/>
    </location>
</feature>
<dbReference type="NCBIfam" id="TIGR03035">
    <property type="entry name" value="trp_arylform"/>
    <property type="match status" value="1"/>
</dbReference>
<evidence type="ECO:0000256" key="5">
    <source>
        <dbReference type="ARBA" id="ARBA00023079"/>
    </source>
</evidence>
<dbReference type="InterPro" id="IPR037175">
    <property type="entry name" value="KFase_sf"/>
</dbReference>
<evidence type="ECO:0000313" key="9">
    <source>
        <dbReference type="Proteomes" id="UP001387364"/>
    </source>
</evidence>
<feature type="binding site" evidence="7">
    <location>
        <position position="49"/>
    </location>
    <ligand>
        <name>Zn(2+)</name>
        <dbReference type="ChEBI" id="CHEBI:29105"/>
        <label>1</label>
    </ligand>
</feature>
<evidence type="ECO:0000256" key="2">
    <source>
        <dbReference type="ARBA" id="ARBA00022723"/>
    </source>
</evidence>
<feature type="binding site" evidence="7">
    <location>
        <position position="55"/>
    </location>
    <ligand>
        <name>Zn(2+)</name>
        <dbReference type="ChEBI" id="CHEBI:29105"/>
        <label>2</label>
    </ligand>
</feature>
<comment type="cofactor">
    <cofactor evidence="7">
        <name>Zn(2+)</name>
        <dbReference type="ChEBI" id="CHEBI:29105"/>
    </cofactor>
    <text evidence="7">Binds 2 zinc ions per subunit.</text>
</comment>
<keyword evidence="5 7" id="KW-0823">Tryptophan catabolism</keyword>
<dbReference type="Gene3D" id="3.50.30.50">
    <property type="entry name" value="Putative cyclase"/>
    <property type="match status" value="1"/>
</dbReference>
<proteinExistence type="inferred from homology"/>
<dbReference type="InterPro" id="IPR017484">
    <property type="entry name" value="Kynurenine_formamidase_bac"/>
</dbReference>
<comment type="catalytic activity">
    <reaction evidence="6 7">
        <text>N-formyl-L-kynurenine + H2O = L-kynurenine + formate + H(+)</text>
        <dbReference type="Rhea" id="RHEA:13009"/>
        <dbReference type="ChEBI" id="CHEBI:15377"/>
        <dbReference type="ChEBI" id="CHEBI:15378"/>
        <dbReference type="ChEBI" id="CHEBI:15740"/>
        <dbReference type="ChEBI" id="CHEBI:57959"/>
        <dbReference type="ChEBI" id="CHEBI:58629"/>
        <dbReference type="EC" id="3.5.1.9"/>
    </reaction>
</comment>
<evidence type="ECO:0000256" key="6">
    <source>
        <dbReference type="ARBA" id="ARBA00048496"/>
    </source>
</evidence>
<reference evidence="8 9" key="1">
    <citation type="submission" date="2024-02" db="EMBL/GenBank/DDBJ databases">
        <title>Seven novel Bacillus-like species.</title>
        <authorList>
            <person name="Liu G."/>
        </authorList>
    </citation>
    <scope>NUCLEOTIDE SEQUENCE [LARGE SCALE GENOMIC DNA]</scope>
    <source>
        <strain evidence="8 9">FJAT-52991</strain>
    </source>
</reference>
<dbReference type="PANTHER" id="PTHR31118">
    <property type="entry name" value="CYCLASE-LIKE PROTEIN 2"/>
    <property type="match status" value="1"/>
</dbReference>
<keyword evidence="3 7" id="KW-0378">Hydrolase</keyword>
<dbReference type="HAMAP" id="MF_01969">
    <property type="entry name" value="KynB"/>
    <property type="match status" value="1"/>
</dbReference>
<accession>A0ABZ2N5N4</accession>
<keyword evidence="2 7" id="KW-0479">Metal-binding</keyword>
<dbReference type="PANTHER" id="PTHR31118:SF32">
    <property type="entry name" value="KYNURENINE FORMAMIDASE"/>
    <property type="match status" value="1"/>
</dbReference>
<dbReference type="EMBL" id="CP147404">
    <property type="protein sequence ID" value="WXB93024.1"/>
    <property type="molecule type" value="Genomic_DNA"/>
</dbReference>
<feature type="binding site" evidence="7">
    <location>
        <position position="53"/>
    </location>
    <ligand>
        <name>Zn(2+)</name>
        <dbReference type="ChEBI" id="CHEBI:29105"/>
        <label>1</label>
    </ligand>
</feature>
<feature type="binding site" evidence="7">
    <location>
        <position position="172"/>
    </location>
    <ligand>
        <name>Zn(2+)</name>
        <dbReference type="ChEBI" id="CHEBI:29105"/>
        <label>2</label>
    </ligand>
</feature>
<dbReference type="Proteomes" id="UP001387364">
    <property type="component" value="Chromosome"/>
</dbReference>
<dbReference type="SUPFAM" id="SSF102198">
    <property type="entry name" value="Putative cyclase"/>
    <property type="match status" value="1"/>
</dbReference>
<keyword evidence="9" id="KW-1185">Reference proteome</keyword>
<dbReference type="RefSeq" id="WP_338752140.1">
    <property type="nucleotide sequence ID" value="NZ_CP147404.1"/>
</dbReference>
<gene>
    <name evidence="7 8" type="primary">kynB</name>
    <name evidence="8" type="ORF">WDJ61_17650</name>
</gene>